<reference evidence="3" key="1">
    <citation type="submission" date="2022-08" db="EMBL/GenBank/DDBJ databases">
        <title>Novel sulfate-reducing endosymbionts in the free-living metamonad Anaeramoeba.</title>
        <authorList>
            <person name="Jerlstrom-Hultqvist J."/>
            <person name="Cepicka I."/>
            <person name="Gallot-Lavallee L."/>
            <person name="Salas-Leiva D."/>
            <person name="Curtis B.A."/>
            <person name="Zahonova K."/>
            <person name="Pipaliya S."/>
            <person name="Dacks J."/>
            <person name="Roger A.J."/>
        </authorList>
    </citation>
    <scope>NUCLEOTIDE SEQUENCE</scope>
    <source>
        <strain evidence="3">Schooner1</strain>
    </source>
</reference>
<evidence type="ECO:0000256" key="2">
    <source>
        <dbReference type="SAM" id="MobiDB-lite"/>
    </source>
</evidence>
<evidence type="ECO:0000313" key="4">
    <source>
        <dbReference type="Proteomes" id="UP001150062"/>
    </source>
</evidence>
<feature type="compositionally biased region" description="Basic and acidic residues" evidence="2">
    <location>
        <begin position="1"/>
        <end position="13"/>
    </location>
</feature>
<evidence type="ECO:0000256" key="1">
    <source>
        <dbReference type="SAM" id="Coils"/>
    </source>
</evidence>
<dbReference type="EMBL" id="JAOAOG010000204">
    <property type="protein sequence ID" value="KAJ6240565.1"/>
    <property type="molecule type" value="Genomic_DNA"/>
</dbReference>
<name>A0ABQ8Y6X5_9EUKA</name>
<feature type="coiled-coil region" evidence="1">
    <location>
        <begin position="214"/>
        <end position="241"/>
    </location>
</feature>
<sequence>MSNEENEKDKVQERPNLCDNSPTKQKQIEIIDKVYEDLINLYPNIELIDLNCFLKKYPYFSKKIIIYLIKNTYKNASIFSEDKKNELKQIINKILSNLKKFRSLKIYSTFIQNQSLLNTINETIDVKLMNLCLKKGPYTHWWNILPLDIKKKFILHSKVLFFQSGHTKFQMIVEEINTKNNRKRKSKKILINDTKYFQRLTTLEESQEKTNVVIMDLITMVEELEKKISQLQNTLQEKKIEN</sequence>
<accession>A0ABQ8Y6X5</accession>
<comment type="caution">
    <text evidence="3">The sequence shown here is derived from an EMBL/GenBank/DDBJ whole genome shotgun (WGS) entry which is preliminary data.</text>
</comment>
<keyword evidence="4" id="KW-1185">Reference proteome</keyword>
<keyword evidence="1" id="KW-0175">Coiled coil</keyword>
<gene>
    <name evidence="3" type="ORF">M0813_24092</name>
</gene>
<proteinExistence type="predicted"/>
<evidence type="ECO:0000313" key="3">
    <source>
        <dbReference type="EMBL" id="KAJ6240565.1"/>
    </source>
</evidence>
<feature type="region of interest" description="Disordered" evidence="2">
    <location>
        <begin position="1"/>
        <end position="21"/>
    </location>
</feature>
<protein>
    <submittedName>
        <fullName evidence="3">Uncharacterized protein</fullName>
    </submittedName>
</protein>
<dbReference type="Proteomes" id="UP001150062">
    <property type="component" value="Unassembled WGS sequence"/>
</dbReference>
<organism evidence="3 4">
    <name type="scientific">Anaeramoeba flamelloides</name>
    <dbReference type="NCBI Taxonomy" id="1746091"/>
    <lineage>
        <taxon>Eukaryota</taxon>
        <taxon>Metamonada</taxon>
        <taxon>Anaeramoebidae</taxon>
        <taxon>Anaeramoeba</taxon>
    </lineage>
</organism>